<gene>
    <name evidence="1" type="ORF">BECKUNK1418G_GA0071005_107413</name>
    <name evidence="2" type="ORF">BECKUNK1418H_GA0071006_103325</name>
</gene>
<organism evidence="2">
    <name type="scientific">Candidatus Kentrum sp. UNK</name>
    <dbReference type="NCBI Taxonomy" id="2126344"/>
    <lineage>
        <taxon>Bacteria</taxon>
        <taxon>Pseudomonadati</taxon>
        <taxon>Pseudomonadota</taxon>
        <taxon>Gammaproteobacteria</taxon>
        <taxon>Candidatus Kentrum</taxon>
    </lineage>
</organism>
<name>A0A451AX41_9GAMM</name>
<dbReference type="EMBL" id="CAADGD010000033">
    <property type="protein sequence ID" value="VFK70610.1"/>
    <property type="molecule type" value="Genomic_DNA"/>
</dbReference>
<protein>
    <submittedName>
        <fullName evidence="2">Uncharacterized protein</fullName>
    </submittedName>
</protein>
<dbReference type="EMBL" id="CAADFZ010000074">
    <property type="protein sequence ID" value="VFK65965.1"/>
    <property type="molecule type" value="Genomic_DNA"/>
</dbReference>
<dbReference type="AlphaFoldDB" id="A0A451AX41"/>
<accession>A0A451AX41</accession>
<proteinExistence type="predicted"/>
<evidence type="ECO:0000313" key="2">
    <source>
        <dbReference type="EMBL" id="VFK70610.1"/>
    </source>
</evidence>
<reference evidence="2" key="1">
    <citation type="submission" date="2019-02" db="EMBL/GenBank/DDBJ databases">
        <authorList>
            <person name="Gruber-Vodicka R. H."/>
            <person name="Seah K. B. B."/>
        </authorList>
    </citation>
    <scope>NUCLEOTIDE SEQUENCE</scope>
    <source>
        <strain evidence="2">BECK_BY19</strain>
        <strain evidence="1">BECK_BY8</strain>
    </source>
</reference>
<evidence type="ECO:0000313" key="1">
    <source>
        <dbReference type="EMBL" id="VFK65965.1"/>
    </source>
</evidence>
<sequence length="76" mass="8910">MPLRQARDGLCKALNQYKYLSRHPARDWREPVAVDGKNMNSSIPKVRLIRKNLFRDTGFFKLEVKALYKKKYALVG</sequence>